<dbReference type="AlphaFoldDB" id="A0A1E3NJG2"/>
<evidence type="ECO:0008006" key="5">
    <source>
        <dbReference type="Google" id="ProtNLM"/>
    </source>
</evidence>
<organism evidence="3 4">
    <name type="scientific">Pichia membranifaciens NRRL Y-2026</name>
    <dbReference type="NCBI Taxonomy" id="763406"/>
    <lineage>
        <taxon>Eukaryota</taxon>
        <taxon>Fungi</taxon>
        <taxon>Dikarya</taxon>
        <taxon>Ascomycota</taxon>
        <taxon>Saccharomycotina</taxon>
        <taxon>Pichiomycetes</taxon>
        <taxon>Pichiales</taxon>
        <taxon>Pichiaceae</taxon>
        <taxon>Pichia</taxon>
    </lineage>
</organism>
<keyword evidence="4" id="KW-1185">Reference proteome</keyword>
<evidence type="ECO:0000313" key="3">
    <source>
        <dbReference type="EMBL" id="ODQ46282.1"/>
    </source>
</evidence>
<dbReference type="GeneID" id="30179996"/>
<feature type="signal peptide" evidence="2">
    <location>
        <begin position="1"/>
        <end position="21"/>
    </location>
</feature>
<proteinExistence type="predicted"/>
<keyword evidence="2" id="KW-0732">Signal</keyword>
<evidence type="ECO:0000256" key="2">
    <source>
        <dbReference type="SAM" id="SignalP"/>
    </source>
</evidence>
<dbReference type="RefSeq" id="XP_019017395.1">
    <property type="nucleotide sequence ID" value="XM_019163309.1"/>
</dbReference>
<name>A0A1E3NJG2_9ASCO</name>
<feature type="region of interest" description="Disordered" evidence="1">
    <location>
        <begin position="86"/>
        <end position="110"/>
    </location>
</feature>
<protein>
    <recommendedName>
        <fullName evidence="5">Secreted protein</fullName>
    </recommendedName>
</protein>
<dbReference type="Proteomes" id="UP000094455">
    <property type="component" value="Unassembled WGS sequence"/>
</dbReference>
<feature type="compositionally biased region" description="Basic and acidic residues" evidence="1">
    <location>
        <begin position="89"/>
        <end position="101"/>
    </location>
</feature>
<sequence>MGMGSTWLLALRFVSPWSALASPRTMTSLRPVAHLAADRRSRLTVLRCTCPGSISARASAVWRPLYQTPATYQNKSPFQAGVSVQLTRRRPEDYTSFDRRGTTPFATTTT</sequence>
<gene>
    <name evidence="3" type="ORF">PICMEDRAFT_58630</name>
</gene>
<accession>A0A1E3NJG2</accession>
<evidence type="ECO:0000256" key="1">
    <source>
        <dbReference type="SAM" id="MobiDB-lite"/>
    </source>
</evidence>
<dbReference type="EMBL" id="KV454003">
    <property type="protein sequence ID" value="ODQ46282.1"/>
    <property type="molecule type" value="Genomic_DNA"/>
</dbReference>
<feature type="chain" id="PRO_5009133403" description="Secreted protein" evidence="2">
    <location>
        <begin position="22"/>
        <end position="110"/>
    </location>
</feature>
<reference evidence="3 4" key="1">
    <citation type="journal article" date="2016" name="Proc. Natl. Acad. Sci. U.S.A.">
        <title>Comparative genomics of biotechnologically important yeasts.</title>
        <authorList>
            <person name="Riley R."/>
            <person name="Haridas S."/>
            <person name="Wolfe K.H."/>
            <person name="Lopes M.R."/>
            <person name="Hittinger C.T."/>
            <person name="Goeker M."/>
            <person name="Salamov A.A."/>
            <person name="Wisecaver J.H."/>
            <person name="Long T.M."/>
            <person name="Calvey C.H."/>
            <person name="Aerts A.L."/>
            <person name="Barry K.W."/>
            <person name="Choi C."/>
            <person name="Clum A."/>
            <person name="Coughlan A.Y."/>
            <person name="Deshpande S."/>
            <person name="Douglass A.P."/>
            <person name="Hanson S.J."/>
            <person name="Klenk H.-P."/>
            <person name="LaButti K.M."/>
            <person name="Lapidus A."/>
            <person name="Lindquist E.A."/>
            <person name="Lipzen A.M."/>
            <person name="Meier-Kolthoff J.P."/>
            <person name="Ohm R.A."/>
            <person name="Otillar R.P."/>
            <person name="Pangilinan J.L."/>
            <person name="Peng Y."/>
            <person name="Rokas A."/>
            <person name="Rosa C.A."/>
            <person name="Scheuner C."/>
            <person name="Sibirny A.A."/>
            <person name="Slot J.C."/>
            <person name="Stielow J.B."/>
            <person name="Sun H."/>
            <person name="Kurtzman C.P."/>
            <person name="Blackwell M."/>
            <person name="Grigoriev I.V."/>
            <person name="Jeffries T.W."/>
        </authorList>
    </citation>
    <scope>NUCLEOTIDE SEQUENCE [LARGE SCALE GENOMIC DNA]</scope>
    <source>
        <strain evidence="3 4">NRRL Y-2026</strain>
    </source>
</reference>
<evidence type="ECO:0000313" key="4">
    <source>
        <dbReference type="Proteomes" id="UP000094455"/>
    </source>
</evidence>